<proteinExistence type="predicted"/>
<organism evidence="1 2">
    <name type="scientific">Racocetra persica</name>
    <dbReference type="NCBI Taxonomy" id="160502"/>
    <lineage>
        <taxon>Eukaryota</taxon>
        <taxon>Fungi</taxon>
        <taxon>Fungi incertae sedis</taxon>
        <taxon>Mucoromycota</taxon>
        <taxon>Glomeromycotina</taxon>
        <taxon>Glomeromycetes</taxon>
        <taxon>Diversisporales</taxon>
        <taxon>Gigasporaceae</taxon>
        <taxon>Racocetra</taxon>
    </lineage>
</organism>
<name>A0ACA9PN96_9GLOM</name>
<evidence type="ECO:0000313" key="1">
    <source>
        <dbReference type="EMBL" id="CAG8717991.1"/>
    </source>
</evidence>
<dbReference type="EMBL" id="CAJVQC010022441">
    <property type="protein sequence ID" value="CAG8717991.1"/>
    <property type="molecule type" value="Genomic_DNA"/>
</dbReference>
<feature type="non-terminal residue" evidence="1">
    <location>
        <position position="1"/>
    </location>
</feature>
<keyword evidence="2" id="KW-1185">Reference proteome</keyword>
<evidence type="ECO:0000313" key="2">
    <source>
        <dbReference type="Proteomes" id="UP000789920"/>
    </source>
</evidence>
<dbReference type="Proteomes" id="UP000789920">
    <property type="component" value="Unassembled WGS sequence"/>
</dbReference>
<protein>
    <submittedName>
        <fullName evidence="1">9608_t:CDS:1</fullName>
    </submittedName>
</protein>
<sequence>NVVGSSKCCSRIAVYRTENDEFVEYKFKAFRYSEITLVKEITKSDISLIIGHFAFADSNNTVDLPREETQPTCTTAQDEKIAEDHNLNEEHTNQSEDNMSKDSEAN</sequence>
<gene>
    <name evidence="1" type="ORF">RPERSI_LOCUS11060</name>
</gene>
<comment type="caution">
    <text evidence="1">The sequence shown here is derived from an EMBL/GenBank/DDBJ whole genome shotgun (WGS) entry which is preliminary data.</text>
</comment>
<reference evidence="1" key="1">
    <citation type="submission" date="2021-06" db="EMBL/GenBank/DDBJ databases">
        <authorList>
            <person name="Kallberg Y."/>
            <person name="Tangrot J."/>
            <person name="Rosling A."/>
        </authorList>
    </citation>
    <scope>NUCLEOTIDE SEQUENCE</scope>
    <source>
        <strain evidence="1">MA461A</strain>
    </source>
</reference>
<accession>A0ACA9PN96</accession>